<dbReference type="GO" id="GO:0006355">
    <property type="term" value="P:regulation of DNA-templated transcription"/>
    <property type="evidence" value="ECO:0007669"/>
    <property type="project" value="InterPro"/>
</dbReference>
<evidence type="ECO:0000256" key="6">
    <source>
        <dbReference type="ARBA" id="ARBA00022763"/>
    </source>
</evidence>
<comment type="similarity">
    <text evidence="3 14">Belongs to the TFB4 family.</text>
</comment>
<dbReference type="EMBL" id="LFVZ01000006">
    <property type="protein sequence ID" value="KTW28838.1"/>
    <property type="molecule type" value="Genomic_DNA"/>
</dbReference>
<sequence>MDGFKTLRTKPLYEGIDDDEKSNLLVVILDTNPFGWDEISEYISFDSAIKELLVFFNAHLSLNQNNDLAVLASHIDFVQYLYPTAEKMTQEDKIVRENKEEGCKGPNLYWPFYIMNKQIKENLEKLIDQSNKEEDRYVRSTMLGGSLCMALAYVNRCMQNNGENRIKARIFILSVSSDITFQYIAIMNCIFSAQKKKIPIDVCKIGKDTVFLQQASDATKGIYLHLDKPKSLLQYLMMVFLPDQKVRQYLVLPFQLNVDFRAACFCHKKIVDIGYVCSVCLSIFCIKQPKCLVCDTIFDTNMLQKNVENPPSNTFGTEI</sequence>
<evidence type="ECO:0000256" key="11">
    <source>
        <dbReference type="ARBA" id="ARBA00023204"/>
    </source>
</evidence>
<dbReference type="VEuPathDB" id="FungiDB:T552_01467"/>
<evidence type="ECO:0000256" key="5">
    <source>
        <dbReference type="ARBA" id="ARBA00022723"/>
    </source>
</evidence>
<dbReference type="PANTHER" id="PTHR12831:SF0">
    <property type="entry name" value="GENERAL TRANSCRIPTION FACTOR IIH SUBUNIT 3"/>
    <property type="match status" value="1"/>
</dbReference>
<evidence type="ECO:0000256" key="9">
    <source>
        <dbReference type="ARBA" id="ARBA00023015"/>
    </source>
</evidence>
<evidence type="ECO:0000256" key="7">
    <source>
        <dbReference type="ARBA" id="ARBA00022771"/>
    </source>
</evidence>
<dbReference type="InterPro" id="IPR036465">
    <property type="entry name" value="vWFA_dom_sf"/>
</dbReference>
<keyword evidence="9 14" id="KW-0805">Transcription regulation</keyword>
<evidence type="ECO:0000256" key="14">
    <source>
        <dbReference type="RuleBase" id="RU368090"/>
    </source>
</evidence>
<proteinExistence type="inferred from homology"/>
<comment type="caution">
    <text evidence="15">The sequence shown here is derived from an EMBL/GenBank/DDBJ whole genome shotgun (WGS) entry which is preliminary data.</text>
</comment>
<dbReference type="GO" id="GO:0000439">
    <property type="term" value="C:transcription factor TFIIH core complex"/>
    <property type="evidence" value="ECO:0007669"/>
    <property type="project" value="UniProtKB-UniRule"/>
</dbReference>
<evidence type="ECO:0000256" key="12">
    <source>
        <dbReference type="ARBA" id="ARBA00023242"/>
    </source>
</evidence>
<dbReference type="InterPro" id="IPR004600">
    <property type="entry name" value="TFIIH_Tfb4/GTF2H3"/>
</dbReference>
<dbReference type="PANTHER" id="PTHR12831">
    <property type="entry name" value="TRANSCRIPTION INITIATION FACTOR IIH TFIIH , POLYPEPTIDE 3-RELATED"/>
    <property type="match status" value="1"/>
</dbReference>
<dbReference type="Proteomes" id="UP000054454">
    <property type="component" value="Unassembled WGS sequence"/>
</dbReference>
<comment type="function">
    <text evidence="1 14">Component of the general transcription and DNA repair factor IIH (TFIIH) core complex, which is involved in general and transcription-coupled nucleotide excision repair (NER) of damaged DNA and, when complexed to TFIIK, in RNA transcription by RNA polymerase II. In NER, TFIIH acts by opening DNA around the lesion to allow the excision of the damaged oligonucleotide and its replacement by a new DNA fragment. In transcription, TFIIH has an essential role in transcription initiation. When the pre-initiation complex (PIC) has been established, TFIIH is required for promoter opening and promoter escape. Phosphorylation of the C-terminal tail (CTD) of the largest subunit of RNA polymerase II by the kinase module TFIIK controls the initiation of transcription.</text>
</comment>
<dbReference type="AlphaFoldDB" id="A0A0W4ZKD5"/>
<evidence type="ECO:0000313" key="16">
    <source>
        <dbReference type="Proteomes" id="UP000054454"/>
    </source>
</evidence>
<keyword evidence="6 14" id="KW-0227">DNA damage</keyword>
<evidence type="ECO:0000313" key="15">
    <source>
        <dbReference type="EMBL" id="KTW28838.1"/>
    </source>
</evidence>
<keyword evidence="7 14" id="KW-0863">Zinc-finger</keyword>
<dbReference type="GeneID" id="28936252"/>
<dbReference type="GO" id="GO:0005675">
    <property type="term" value="C:transcription factor TFIIH holo complex"/>
    <property type="evidence" value="ECO:0007669"/>
    <property type="project" value="UniProtKB-UniRule"/>
</dbReference>
<dbReference type="RefSeq" id="XP_018226205.1">
    <property type="nucleotide sequence ID" value="XM_018370049.1"/>
</dbReference>
<evidence type="ECO:0000256" key="3">
    <source>
        <dbReference type="ARBA" id="ARBA00005273"/>
    </source>
</evidence>
<keyword evidence="5 14" id="KW-0479">Metal-binding</keyword>
<dbReference type="Pfam" id="PF03850">
    <property type="entry name" value="Tfb4"/>
    <property type="match status" value="1"/>
</dbReference>
<name>A0A0W4ZKD5_PNEC8</name>
<keyword evidence="10 14" id="KW-0804">Transcription</keyword>
<dbReference type="GO" id="GO:0000112">
    <property type="term" value="C:nucleotide-excision repair factor 3 complex"/>
    <property type="evidence" value="ECO:0007669"/>
    <property type="project" value="EnsemblFungi"/>
</dbReference>
<dbReference type="GO" id="GO:0008270">
    <property type="term" value="F:zinc ion binding"/>
    <property type="evidence" value="ECO:0007669"/>
    <property type="project" value="UniProtKB-KW"/>
</dbReference>
<evidence type="ECO:0000256" key="2">
    <source>
        <dbReference type="ARBA" id="ARBA00004123"/>
    </source>
</evidence>
<protein>
    <recommendedName>
        <fullName evidence="4 14">General transcription and DNA repair factor IIH subunit TFB4</fullName>
        <shortName evidence="14">TFIIH subunit TFB4</shortName>
    </recommendedName>
    <alternativeName>
        <fullName evidence="13 14">RNA polymerase II transcription factor B subunit 4</fullName>
    </alternativeName>
</protein>
<accession>A0A0W4ZKD5</accession>
<keyword evidence="16" id="KW-1185">Reference proteome</keyword>
<evidence type="ECO:0000256" key="8">
    <source>
        <dbReference type="ARBA" id="ARBA00022833"/>
    </source>
</evidence>
<dbReference type="GO" id="GO:0006289">
    <property type="term" value="P:nucleotide-excision repair"/>
    <property type="evidence" value="ECO:0007669"/>
    <property type="project" value="UniProtKB-UniRule"/>
</dbReference>
<reference evidence="16" key="1">
    <citation type="journal article" date="2016" name="Nat. Commun.">
        <title>Genome analysis of three Pneumocystis species reveals adaptation mechanisms to life exclusively in mammalian hosts.</title>
        <authorList>
            <person name="Ma L."/>
            <person name="Chen Z."/>
            <person name="Huang D.W."/>
            <person name="Kutty G."/>
            <person name="Ishihara M."/>
            <person name="Wang H."/>
            <person name="Abouelleil A."/>
            <person name="Bishop L."/>
            <person name="Davey E."/>
            <person name="Deng R."/>
            <person name="Deng X."/>
            <person name="Fan L."/>
            <person name="Fantoni G."/>
            <person name="Fitzgerald M."/>
            <person name="Gogineni E."/>
            <person name="Goldberg J.M."/>
            <person name="Handley G."/>
            <person name="Hu X."/>
            <person name="Huber C."/>
            <person name="Jiao X."/>
            <person name="Jones K."/>
            <person name="Levin J.Z."/>
            <person name="Liu Y."/>
            <person name="Macdonald P."/>
            <person name="Melnikov A."/>
            <person name="Raley C."/>
            <person name="Sassi M."/>
            <person name="Sherman B.T."/>
            <person name="Song X."/>
            <person name="Sykes S."/>
            <person name="Tran B."/>
            <person name="Walsh L."/>
            <person name="Xia Y."/>
            <person name="Yang J."/>
            <person name="Young S."/>
            <person name="Zeng Q."/>
            <person name="Zheng X."/>
            <person name="Stephens R."/>
            <person name="Nusbaum C."/>
            <person name="Birren B.W."/>
            <person name="Azadi P."/>
            <person name="Lempicki R.A."/>
            <person name="Cuomo C.A."/>
            <person name="Kovacs J.A."/>
        </authorList>
    </citation>
    <scope>NUCLEOTIDE SEQUENCE [LARGE SCALE GENOMIC DNA]</scope>
    <source>
        <strain evidence="16">B80</strain>
    </source>
</reference>
<keyword evidence="8 14" id="KW-0862">Zinc</keyword>
<evidence type="ECO:0000256" key="10">
    <source>
        <dbReference type="ARBA" id="ARBA00023163"/>
    </source>
</evidence>
<evidence type="ECO:0000256" key="13">
    <source>
        <dbReference type="ARBA" id="ARBA00033341"/>
    </source>
</evidence>
<comment type="subunit">
    <text evidence="14">Component of the 7-subunit TFIIH core complex composed of XPB/SSL2, XPD/RAD3, SSL1, TFB1, TFB2, TFB4 and TFB5, which is active in NER. The core complex associates with the 3-subunit CTD-kinase module TFIIK composed of CCL1, KIN28 and TFB3 to form the 10-subunit holoenzyme (holo-TFIIH) active in transcription.</text>
</comment>
<dbReference type="Gene3D" id="3.40.50.410">
    <property type="entry name" value="von Willebrand factor, type A domain"/>
    <property type="match status" value="1"/>
</dbReference>
<dbReference type="GO" id="GO:0006367">
    <property type="term" value="P:transcription initiation at RNA polymerase II promoter"/>
    <property type="evidence" value="ECO:0007669"/>
    <property type="project" value="EnsemblFungi"/>
</dbReference>
<keyword evidence="11 14" id="KW-0234">DNA repair</keyword>
<organism evidence="15 16">
    <name type="scientific">Pneumocystis carinii (strain B80)</name>
    <name type="common">Rat pneumocystis pneumonia agent</name>
    <name type="synonym">Pneumocystis carinii f. sp. carinii</name>
    <dbReference type="NCBI Taxonomy" id="1408658"/>
    <lineage>
        <taxon>Eukaryota</taxon>
        <taxon>Fungi</taxon>
        <taxon>Dikarya</taxon>
        <taxon>Ascomycota</taxon>
        <taxon>Taphrinomycotina</taxon>
        <taxon>Pneumocystomycetes</taxon>
        <taxon>Pneumocystaceae</taxon>
        <taxon>Pneumocystis</taxon>
    </lineage>
</organism>
<comment type="subcellular location">
    <subcellularLocation>
        <location evidence="2 14">Nucleus</location>
    </subcellularLocation>
</comment>
<keyword evidence="12 14" id="KW-0539">Nucleus</keyword>
<dbReference type="OrthoDB" id="17307at2759"/>
<evidence type="ECO:0000256" key="1">
    <source>
        <dbReference type="ARBA" id="ARBA00002817"/>
    </source>
</evidence>
<evidence type="ECO:0000256" key="4">
    <source>
        <dbReference type="ARBA" id="ARBA00021280"/>
    </source>
</evidence>
<gene>
    <name evidence="15" type="ORF">T552_01467</name>
</gene>